<evidence type="ECO:0000313" key="2">
    <source>
        <dbReference type="EMBL" id="GFS33659.1"/>
    </source>
</evidence>
<dbReference type="OrthoDB" id="6410389at2759"/>
<dbReference type="EMBL" id="BMAV01024522">
    <property type="protein sequence ID" value="GFS33659.1"/>
    <property type="molecule type" value="Genomic_DNA"/>
</dbReference>
<name>A0A8X6I7R0_9ARAC</name>
<organism evidence="2 3">
    <name type="scientific">Trichonephila inaurata madagascariensis</name>
    <dbReference type="NCBI Taxonomy" id="2747483"/>
    <lineage>
        <taxon>Eukaryota</taxon>
        <taxon>Metazoa</taxon>
        <taxon>Ecdysozoa</taxon>
        <taxon>Arthropoda</taxon>
        <taxon>Chelicerata</taxon>
        <taxon>Arachnida</taxon>
        <taxon>Araneae</taxon>
        <taxon>Araneomorphae</taxon>
        <taxon>Entelegynae</taxon>
        <taxon>Araneoidea</taxon>
        <taxon>Nephilidae</taxon>
        <taxon>Trichonephila</taxon>
        <taxon>Trichonephila inaurata</taxon>
    </lineage>
</organism>
<evidence type="ECO:0000313" key="3">
    <source>
        <dbReference type="Proteomes" id="UP000886998"/>
    </source>
</evidence>
<keyword evidence="3" id="KW-1185">Reference proteome</keyword>
<sequence length="469" mass="52943">MCDAGVISRLFSTVLQEHVRRYHVNSADIRTGIQNMKEVYKPGAGNLSSEFLDVANYNDPAHRIAYLHKYAPLHTALVADMVKKAIYERPQLFKDFIINSRYVNICSLGGGPGSDVIGVLAVISEIFGLIQVSATVIDCMSEWKQTFCALIKELRYGNYGILGESVTEQYFEWSYIGNNLLGKMTNQVNNAIQSANLVTMVKFVSAAACKDTSSMIKKIFRSLKPGSLVLYIDNAGGGFHQMIRREADSCNLITVFGPVKHELYANHSFNVKRFGYTPCLETRVSVHMWQKPRQNLLDNSNFLSHSPEERIPTSLRHYDQSKEITIRPPQPVNQFSGMNSRVTTNIPFVEPVINAQAFRNTSSVFPEPTFNHQQNRYIYTQSLYSNTNGIQSMVANQYIIDTRSAGIQPEVRFPGISPQRPNRQRPPAIQYQPRDNSPVYSQINQNNDNNRAIIEIEEEDNCCACCVIS</sequence>
<feature type="region of interest" description="Disordered" evidence="1">
    <location>
        <begin position="413"/>
        <end position="439"/>
    </location>
</feature>
<reference evidence="2" key="1">
    <citation type="submission" date="2020-08" db="EMBL/GenBank/DDBJ databases">
        <title>Multicomponent nature underlies the extraordinary mechanical properties of spider dragline silk.</title>
        <authorList>
            <person name="Kono N."/>
            <person name="Nakamura H."/>
            <person name="Mori M."/>
            <person name="Yoshida Y."/>
            <person name="Ohtoshi R."/>
            <person name="Malay A.D."/>
            <person name="Moran D.A.P."/>
            <person name="Tomita M."/>
            <person name="Numata K."/>
            <person name="Arakawa K."/>
        </authorList>
    </citation>
    <scope>NUCLEOTIDE SEQUENCE</scope>
</reference>
<comment type="caution">
    <text evidence="2">The sequence shown here is derived from an EMBL/GenBank/DDBJ whole genome shotgun (WGS) entry which is preliminary data.</text>
</comment>
<accession>A0A8X6I7R0</accession>
<evidence type="ECO:0000256" key="1">
    <source>
        <dbReference type="SAM" id="MobiDB-lite"/>
    </source>
</evidence>
<dbReference type="AlphaFoldDB" id="A0A8X6I7R0"/>
<protein>
    <submittedName>
        <fullName evidence="2">Uncharacterized protein</fullName>
    </submittedName>
</protein>
<gene>
    <name evidence="2" type="primary">AVEN_265687_1</name>
    <name evidence="2" type="ORF">TNIN_15341</name>
</gene>
<dbReference type="Proteomes" id="UP000886998">
    <property type="component" value="Unassembled WGS sequence"/>
</dbReference>
<proteinExistence type="predicted"/>